<dbReference type="InterPro" id="IPR016997">
    <property type="entry name" value="UCP032442"/>
</dbReference>
<feature type="domain" description="Peptidase C39-like" evidence="1">
    <location>
        <begin position="60"/>
        <end position="219"/>
    </location>
</feature>
<evidence type="ECO:0000313" key="2">
    <source>
        <dbReference type="EMBL" id="SDP31680.1"/>
    </source>
</evidence>
<dbReference type="AlphaFoldDB" id="A0A1H0RQJ6"/>
<dbReference type="EMBL" id="FNJU01000002">
    <property type="protein sequence ID" value="SDP31680.1"/>
    <property type="molecule type" value="Genomic_DNA"/>
</dbReference>
<proteinExistence type="predicted"/>
<dbReference type="Pfam" id="PF13529">
    <property type="entry name" value="Peptidase_C39_2"/>
    <property type="match status" value="1"/>
</dbReference>
<dbReference type="Proteomes" id="UP000199159">
    <property type="component" value="Unassembled WGS sequence"/>
</dbReference>
<organism evidence="2 3">
    <name type="scientific">Litchfieldia salsa</name>
    <dbReference type="NCBI Taxonomy" id="930152"/>
    <lineage>
        <taxon>Bacteria</taxon>
        <taxon>Bacillati</taxon>
        <taxon>Bacillota</taxon>
        <taxon>Bacilli</taxon>
        <taxon>Bacillales</taxon>
        <taxon>Bacillaceae</taxon>
        <taxon>Litchfieldia</taxon>
    </lineage>
</organism>
<protein>
    <submittedName>
        <fullName evidence="2">Uncharacterized protein YvpB</fullName>
    </submittedName>
</protein>
<dbReference type="InterPro" id="IPR039563">
    <property type="entry name" value="Peptidase_C39_single_dom"/>
</dbReference>
<reference evidence="3" key="1">
    <citation type="submission" date="2016-10" db="EMBL/GenBank/DDBJ databases">
        <authorList>
            <person name="Varghese N."/>
            <person name="Submissions S."/>
        </authorList>
    </citation>
    <scope>NUCLEOTIDE SEQUENCE [LARGE SCALE GENOMIC DNA]</scope>
    <source>
        <strain evidence="3">IBRC-M10078</strain>
    </source>
</reference>
<keyword evidence="3" id="KW-1185">Reference proteome</keyword>
<name>A0A1H0RQJ6_9BACI</name>
<dbReference type="InterPro" id="IPR039564">
    <property type="entry name" value="Peptidase_C39-like"/>
</dbReference>
<sequence length="258" mass="29570">MLLFKNFMWGCSLLMMAYFSYIEKAIDENNEIQLDEMVKKVERRSLNISYKEINNKILIDAPILTQFPELDRGCEITSLAMLLQFAGIKVDKLTLAEEIPKVPFSKDGHYGDPNEGFVGDIYSFSQPGYAVYHKPIEDLAEKYLPGKVLNLSGSNFNEIKNQLLKGKPVWVIVTSTFNKLPDSAWETWKTANGDIRITMREHSVLLTGFDEDFVYFNDPFKTEKNSKIAIDKFIAGWEQFGKQAISIKDSNLLEIVER</sequence>
<gene>
    <name evidence="2" type="ORF">SAMN05216565_102335</name>
</gene>
<evidence type="ECO:0000313" key="3">
    <source>
        <dbReference type="Proteomes" id="UP000199159"/>
    </source>
</evidence>
<dbReference type="CDD" id="cd02549">
    <property type="entry name" value="Peptidase_C39A"/>
    <property type="match status" value="1"/>
</dbReference>
<dbReference type="PIRSF" id="PIRSF032442">
    <property type="entry name" value="UCP032442"/>
    <property type="match status" value="1"/>
</dbReference>
<dbReference type="Gene3D" id="3.90.70.10">
    <property type="entry name" value="Cysteine proteinases"/>
    <property type="match status" value="1"/>
</dbReference>
<dbReference type="PANTHER" id="PTHR37806:SF1">
    <property type="entry name" value="PEPTIDASE C39-LIKE DOMAIN-CONTAINING PROTEIN"/>
    <property type="match status" value="1"/>
</dbReference>
<dbReference type="PANTHER" id="PTHR37806">
    <property type="entry name" value="LMO0724 PROTEIN"/>
    <property type="match status" value="1"/>
</dbReference>
<evidence type="ECO:0000259" key="1">
    <source>
        <dbReference type="Pfam" id="PF13529"/>
    </source>
</evidence>
<dbReference type="RefSeq" id="WP_090850750.1">
    <property type="nucleotide sequence ID" value="NZ_FNJU01000002.1"/>
</dbReference>
<dbReference type="OrthoDB" id="1164310at2"/>
<accession>A0A1H0RQJ6</accession>
<dbReference type="STRING" id="930152.SAMN05216565_102335"/>